<name>A0ABX1P7L4_9CYAN</name>
<protein>
    <recommendedName>
        <fullName evidence="3">DUF433 domain-containing protein</fullName>
    </recommendedName>
</protein>
<dbReference type="InterPro" id="IPR036388">
    <property type="entry name" value="WH-like_DNA-bd_sf"/>
</dbReference>
<evidence type="ECO:0008006" key="3">
    <source>
        <dbReference type="Google" id="ProtNLM"/>
    </source>
</evidence>
<dbReference type="InterPro" id="IPR007367">
    <property type="entry name" value="DUF433"/>
</dbReference>
<dbReference type="SUPFAM" id="SSF46689">
    <property type="entry name" value="Homeodomain-like"/>
    <property type="match status" value="1"/>
</dbReference>
<dbReference type="EMBL" id="QMEB01000053">
    <property type="protein sequence ID" value="NMG19651.1"/>
    <property type="molecule type" value="Genomic_DNA"/>
</dbReference>
<dbReference type="Proteomes" id="UP000718564">
    <property type="component" value="Unassembled WGS sequence"/>
</dbReference>
<accession>A0ABX1P7L4</accession>
<comment type="caution">
    <text evidence="1">The sequence shown here is derived from an EMBL/GenBank/DDBJ whole genome shotgun (WGS) entry which is preliminary data.</text>
</comment>
<organism evidence="1 2">
    <name type="scientific">Brasilonema bromeliae SPC951</name>
    <dbReference type="NCBI Taxonomy" id="385972"/>
    <lineage>
        <taxon>Bacteria</taxon>
        <taxon>Bacillati</taxon>
        <taxon>Cyanobacteriota</taxon>
        <taxon>Cyanophyceae</taxon>
        <taxon>Nostocales</taxon>
        <taxon>Scytonemataceae</taxon>
        <taxon>Brasilonema</taxon>
        <taxon>Bromeliae group (in: Brasilonema)</taxon>
    </lineage>
</organism>
<proteinExistence type="predicted"/>
<dbReference type="InterPro" id="IPR009057">
    <property type="entry name" value="Homeodomain-like_sf"/>
</dbReference>
<dbReference type="PANTHER" id="PTHR34849">
    <property type="entry name" value="SSL5025 PROTEIN"/>
    <property type="match status" value="1"/>
</dbReference>
<evidence type="ECO:0000313" key="2">
    <source>
        <dbReference type="Proteomes" id="UP000718564"/>
    </source>
</evidence>
<dbReference type="RefSeq" id="WP_169154920.1">
    <property type="nucleotide sequence ID" value="NZ_CAWPJE010000014.1"/>
</dbReference>
<sequence length="112" mass="12790">MALSIIAEPAPLETNADGIVRVGKTRVTLDTVVAVFKQGATAEEIVYRYPSLNLADVYATIAFYLNHQQEVEIYLQQRQQQTHEVRKMNQQRFDPQGLRDRLLARKAEQEAC</sequence>
<reference evidence="1 2" key="1">
    <citation type="submission" date="2018-06" db="EMBL/GenBank/DDBJ databases">
        <title>Comparative genomics of Brasilonema spp. strains.</title>
        <authorList>
            <person name="Alvarenga D.O."/>
            <person name="Fiore M.F."/>
            <person name="Varani A.M."/>
        </authorList>
    </citation>
    <scope>NUCLEOTIDE SEQUENCE [LARGE SCALE GENOMIC DNA]</scope>
    <source>
        <strain evidence="1 2">SPC951</strain>
    </source>
</reference>
<gene>
    <name evidence="1" type="ORF">DP116_09330</name>
</gene>
<evidence type="ECO:0000313" key="1">
    <source>
        <dbReference type="EMBL" id="NMG19651.1"/>
    </source>
</evidence>
<dbReference type="Pfam" id="PF04255">
    <property type="entry name" value="DUF433"/>
    <property type="match status" value="1"/>
</dbReference>
<keyword evidence="2" id="KW-1185">Reference proteome</keyword>
<dbReference type="Gene3D" id="1.10.10.10">
    <property type="entry name" value="Winged helix-like DNA-binding domain superfamily/Winged helix DNA-binding domain"/>
    <property type="match status" value="1"/>
</dbReference>
<dbReference type="PANTHER" id="PTHR34849:SF1">
    <property type="entry name" value="SLR0770 PROTEIN"/>
    <property type="match status" value="1"/>
</dbReference>